<gene>
    <name evidence="1" type="ORF">GCM10007879_09910</name>
</gene>
<dbReference type="EMBL" id="BSNI01000002">
    <property type="protein sequence ID" value="GLQ16742.1"/>
    <property type="molecule type" value="Genomic_DNA"/>
</dbReference>
<dbReference type="Proteomes" id="UP001161405">
    <property type="component" value="Unassembled WGS sequence"/>
</dbReference>
<evidence type="ECO:0000313" key="1">
    <source>
        <dbReference type="EMBL" id="GLQ16742.1"/>
    </source>
</evidence>
<comment type="caution">
    <text evidence="1">The sequence shown here is derived from an EMBL/GenBank/DDBJ whole genome shotgun (WGS) entry which is preliminary data.</text>
</comment>
<accession>A0ABQ5UQ17</accession>
<organism evidence="1 2">
    <name type="scientific">Maritalea porphyrae</name>
    <dbReference type="NCBI Taxonomy" id="880732"/>
    <lineage>
        <taxon>Bacteria</taxon>
        <taxon>Pseudomonadati</taxon>
        <taxon>Pseudomonadota</taxon>
        <taxon>Alphaproteobacteria</taxon>
        <taxon>Hyphomicrobiales</taxon>
        <taxon>Devosiaceae</taxon>
        <taxon>Maritalea</taxon>
    </lineage>
</organism>
<protein>
    <submittedName>
        <fullName evidence="1">Uncharacterized protein</fullName>
    </submittedName>
</protein>
<sequence length="54" mass="6006">MLDDPQLRTIVARVALAFFNPFSLIRTMTVGSGVAPDLLDPQSFKKELKRSRAS</sequence>
<reference evidence="1" key="1">
    <citation type="journal article" date="2014" name="Int. J. Syst. Evol. Microbiol.">
        <title>Complete genome of a new Firmicutes species belonging to the dominant human colonic microbiota ('Ruminococcus bicirculans') reveals two chromosomes and a selective capacity to utilize plant glucans.</title>
        <authorList>
            <consortium name="NISC Comparative Sequencing Program"/>
            <person name="Wegmann U."/>
            <person name="Louis P."/>
            <person name="Goesmann A."/>
            <person name="Henrissat B."/>
            <person name="Duncan S.H."/>
            <person name="Flint H.J."/>
        </authorList>
    </citation>
    <scope>NUCLEOTIDE SEQUENCE</scope>
    <source>
        <strain evidence="1">NBRC 107169</strain>
    </source>
</reference>
<keyword evidence="2" id="KW-1185">Reference proteome</keyword>
<proteinExistence type="predicted"/>
<evidence type="ECO:0000313" key="2">
    <source>
        <dbReference type="Proteomes" id="UP001161405"/>
    </source>
</evidence>
<reference evidence="1" key="2">
    <citation type="submission" date="2023-01" db="EMBL/GenBank/DDBJ databases">
        <title>Draft genome sequence of Maritalea porphyrae strain NBRC 107169.</title>
        <authorList>
            <person name="Sun Q."/>
            <person name="Mori K."/>
        </authorList>
    </citation>
    <scope>NUCLEOTIDE SEQUENCE</scope>
    <source>
        <strain evidence="1">NBRC 107169</strain>
    </source>
</reference>
<name>A0ABQ5UQ17_9HYPH</name>